<evidence type="ECO:0000313" key="1">
    <source>
        <dbReference type="EMBL" id="RKP38830.1"/>
    </source>
</evidence>
<protein>
    <submittedName>
        <fullName evidence="1">Uncharacterized protein</fullName>
    </submittedName>
</protein>
<keyword evidence="2" id="KW-1185">Reference proteome</keyword>
<sequence>MDFNSFRIPETRLLCVRDEVIQVSLRYFNHHSEEYHTIYEKSAELQEQIQLAVLCALRCGFAKGVIRGNGYSLHHARKPWPLSVKYRFYKNQGVLPASSHKYNFYLEFTDEALDA</sequence>
<gene>
    <name evidence="1" type="ORF">BJ085DRAFT_38124</name>
</gene>
<name>A0A4Q0A124_9FUNG</name>
<accession>A0A4Q0A124</accession>
<dbReference type="EMBL" id="ML002325">
    <property type="protein sequence ID" value="RKP38830.1"/>
    <property type="molecule type" value="Genomic_DNA"/>
</dbReference>
<dbReference type="Proteomes" id="UP000268162">
    <property type="component" value="Unassembled WGS sequence"/>
</dbReference>
<organism evidence="1 2">
    <name type="scientific">Dimargaris cristalligena</name>
    <dbReference type="NCBI Taxonomy" id="215637"/>
    <lineage>
        <taxon>Eukaryota</taxon>
        <taxon>Fungi</taxon>
        <taxon>Fungi incertae sedis</taxon>
        <taxon>Zoopagomycota</taxon>
        <taxon>Kickxellomycotina</taxon>
        <taxon>Dimargaritomycetes</taxon>
        <taxon>Dimargaritales</taxon>
        <taxon>Dimargaritaceae</taxon>
        <taxon>Dimargaris</taxon>
    </lineage>
</organism>
<proteinExistence type="predicted"/>
<dbReference type="STRING" id="215637.A0A4Q0A124"/>
<dbReference type="AlphaFoldDB" id="A0A4Q0A124"/>
<reference evidence="2" key="1">
    <citation type="journal article" date="2018" name="Nat. Microbiol.">
        <title>Leveraging single-cell genomics to expand the fungal tree of life.</title>
        <authorList>
            <person name="Ahrendt S.R."/>
            <person name="Quandt C.A."/>
            <person name="Ciobanu D."/>
            <person name="Clum A."/>
            <person name="Salamov A."/>
            <person name="Andreopoulos B."/>
            <person name="Cheng J.F."/>
            <person name="Woyke T."/>
            <person name="Pelin A."/>
            <person name="Henrissat B."/>
            <person name="Reynolds N.K."/>
            <person name="Benny G.L."/>
            <person name="Smith M.E."/>
            <person name="James T.Y."/>
            <person name="Grigoriev I.V."/>
        </authorList>
    </citation>
    <scope>NUCLEOTIDE SEQUENCE [LARGE SCALE GENOMIC DNA]</scope>
    <source>
        <strain evidence="2">RSA 468</strain>
    </source>
</reference>
<evidence type="ECO:0000313" key="2">
    <source>
        <dbReference type="Proteomes" id="UP000268162"/>
    </source>
</evidence>